<dbReference type="Proteomes" id="UP000663832">
    <property type="component" value="Unassembled WGS sequence"/>
</dbReference>
<comment type="caution">
    <text evidence="2">The sequence shown here is derived from an EMBL/GenBank/DDBJ whole genome shotgun (WGS) entry which is preliminary data.</text>
</comment>
<keyword evidence="1" id="KW-0812">Transmembrane</keyword>
<feature type="transmembrane region" description="Helical" evidence="1">
    <location>
        <begin position="90"/>
        <end position="110"/>
    </location>
</feature>
<organism evidence="2 5">
    <name type="scientific">Adineta steineri</name>
    <dbReference type="NCBI Taxonomy" id="433720"/>
    <lineage>
        <taxon>Eukaryota</taxon>
        <taxon>Metazoa</taxon>
        <taxon>Spiralia</taxon>
        <taxon>Gnathifera</taxon>
        <taxon>Rotifera</taxon>
        <taxon>Eurotatoria</taxon>
        <taxon>Bdelloidea</taxon>
        <taxon>Adinetida</taxon>
        <taxon>Adinetidae</taxon>
        <taxon>Adineta</taxon>
    </lineage>
</organism>
<dbReference type="PANTHER" id="PTHR32251">
    <property type="entry name" value="3-OXO-5-ALPHA-STEROID 4-DEHYDROGENASE"/>
    <property type="match status" value="1"/>
</dbReference>
<name>A0A813MSA5_9BILA</name>
<sequence>MKLPSSPLIVYSFIYSILLLLSTILHFVLLSLISSPLLRIYIIDFIVTCLLFLIGNFIFLSNNIYDLHWPLIPLISSIYFHLTLNSIEFLPFKCLPLFLLIFLWSSHLIWQTISSSDNIKHEDWRYQMMRKQYGNNFLIFAFFALHLLPMFEVLLGSSSIYYIYTYNNIHKNLTIGDILLLLIILLGVLLENYADKQLAEFRCHRKKSREHKFSVLSTGLWKYSRHPNYLGEIIFWWGLFFLGYSHNAPLWCAFGPLLITLMMYFGSIPMSEERLYRKYPEYKFVQRRVSILIPTFGLLG</sequence>
<dbReference type="OrthoDB" id="67965at2759"/>
<dbReference type="Gene3D" id="1.20.120.1630">
    <property type="match status" value="1"/>
</dbReference>
<reference evidence="2" key="1">
    <citation type="submission" date="2021-02" db="EMBL/GenBank/DDBJ databases">
        <authorList>
            <person name="Nowell W R."/>
        </authorList>
    </citation>
    <scope>NUCLEOTIDE SEQUENCE</scope>
</reference>
<keyword evidence="4" id="KW-1185">Reference proteome</keyword>
<dbReference type="PANTHER" id="PTHR32251:SF23">
    <property type="entry name" value="3-OXO-5-ALPHA-STEROID 4-DEHYDROGENASE (DUF1295)"/>
    <property type="match status" value="1"/>
</dbReference>
<feature type="transmembrane region" description="Helical" evidence="1">
    <location>
        <begin position="137"/>
        <end position="163"/>
    </location>
</feature>
<dbReference type="Proteomes" id="UP000663877">
    <property type="component" value="Unassembled WGS sequence"/>
</dbReference>
<dbReference type="PROSITE" id="PS50244">
    <property type="entry name" value="S5A_REDUCTASE"/>
    <property type="match status" value="1"/>
</dbReference>
<dbReference type="EMBL" id="CAJNOM010000024">
    <property type="protein sequence ID" value="CAF0835641.1"/>
    <property type="molecule type" value="Genomic_DNA"/>
</dbReference>
<evidence type="ECO:0000313" key="2">
    <source>
        <dbReference type="EMBL" id="CAF0723571.1"/>
    </source>
</evidence>
<accession>A0A813MSA5</accession>
<evidence type="ECO:0000256" key="1">
    <source>
        <dbReference type="SAM" id="Phobius"/>
    </source>
</evidence>
<proteinExistence type="predicted"/>
<evidence type="ECO:0000313" key="3">
    <source>
        <dbReference type="EMBL" id="CAF0835641.1"/>
    </source>
</evidence>
<dbReference type="Pfam" id="PF06966">
    <property type="entry name" value="DUF1295"/>
    <property type="match status" value="1"/>
</dbReference>
<dbReference type="AlphaFoldDB" id="A0A813MSA5"/>
<gene>
    <name evidence="2" type="ORF">BJG266_LOCUS556</name>
    <name evidence="3" type="ORF">QVE165_LOCUS6029</name>
</gene>
<evidence type="ECO:0008006" key="6">
    <source>
        <dbReference type="Google" id="ProtNLM"/>
    </source>
</evidence>
<keyword evidence="1" id="KW-1133">Transmembrane helix</keyword>
<dbReference type="InterPro" id="IPR010721">
    <property type="entry name" value="UstE-like"/>
</dbReference>
<protein>
    <recommendedName>
        <fullName evidence="6">Steroid 5-alpha reductase C-terminal domain-containing protein</fullName>
    </recommendedName>
</protein>
<feature type="transmembrane region" description="Helical" evidence="1">
    <location>
        <begin position="12"/>
        <end position="34"/>
    </location>
</feature>
<dbReference type="EMBL" id="CAJNOI010000001">
    <property type="protein sequence ID" value="CAF0723571.1"/>
    <property type="molecule type" value="Genomic_DNA"/>
</dbReference>
<evidence type="ECO:0000313" key="5">
    <source>
        <dbReference type="Proteomes" id="UP000663877"/>
    </source>
</evidence>
<evidence type="ECO:0000313" key="4">
    <source>
        <dbReference type="Proteomes" id="UP000663832"/>
    </source>
</evidence>
<keyword evidence="1" id="KW-0472">Membrane</keyword>
<feature type="transmembrane region" description="Helical" evidence="1">
    <location>
        <begin position="175"/>
        <end position="194"/>
    </location>
</feature>
<feature type="transmembrane region" description="Helical" evidence="1">
    <location>
        <begin position="40"/>
        <end position="60"/>
    </location>
</feature>
<dbReference type="GO" id="GO:0016020">
    <property type="term" value="C:membrane"/>
    <property type="evidence" value="ECO:0007669"/>
    <property type="project" value="TreeGrafter"/>
</dbReference>